<reference evidence="1 2" key="1">
    <citation type="submission" date="2015-01" db="EMBL/GenBank/DDBJ databases">
        <title>Evolution of Trichinella species and genotypes.</title>
        <authorList>
            <person name="Korhonen P.K."/>
            <person name="Edoardo P."/>
            <person name="Giuseppe L.R."/>
            <person name="Gasser R.B."/>
        </authorList>
    </citation>
    <scope>NUCLEOTIDE SEQUENCE [LARGE SCALE GENOMIC DNA]</scope>
    <source>
        <strain evidence="1">ISS120</strain>
    </source>
</reference>
<dbReference type="Proteomes" id="UP000054653">
    <property type="component" value="Unassembled WGS sequence"/>
</dbReference>
<organism evidence="1 2">
    <name type="scientific">Trichinella britovi</name>
    <name type="common">Parasitic roundworm</name>
    <dbReference type="NCBI Taxonomy" id="45882"/>
    <lineage>
        <taxon>Eukaryota</taxon>
        <taxon>Metazoa</taxon>
        <taxon>Ecdysozoa</taxon>
        <taxon>Nematoda</taxon>
        <taxon>Enoplea</taxon>
        <taxon>Dorylaimia</taxon>
        <taxon>Trichinellida</taxon>
        <taxon>Trichinellidae</taxon>
        <taxon>Trichinella</taxon>
    </lineage>
</organism>
<name>A0A0V1CD31_TRIBR</name>
<protein>
    <submittedName>
        <fullName evidence="1">Uncharacterized protein</fullName>
    </submittedName>
</protein>
<sequence>MAKSTNDKLPTDATIQLELALVISEHLTVL</sequence>
<accession>A0A0V1CD31</accession>
<dbReference type="AlphaFoldDB" id="A0A0V1CD31"/>
<proteinExistence type="predicted"/>
<dbReference type="EMBL" id="JYDI01000255">
    <property type="protein sequence ID" value="KRY47125.1"/>
    <property type="molecule type" value="Genomic_DNA"/>
</dbReference>
<evidence type="ECO:0000313" key="2">
    <source>
        <dbReference type="Proteomes" id="UP000054653"/>
    </source>
</evidence>
<evidence type="ECO:0000313" key="1">
    <source>
        <dbReference type="EMBL" id="KRY47125.1"/>
    </source>
</evidence>
<gene>
    <name evidence="1" type="ORF">T03_5223</name>
</gene>
<keyword evidence="2" id="KW-1185">Reference proteome</keyword>
<comment type="caution">
    <text evidence="1">The sequence shown here is derived from an EMBL/GenBank/DDBJ whole genome shotgun (WGS) entry which is preliminary data.</text>
</comment>